<evidence type="ECO:0000313" key="1">
    <source>
        <dbReference type="EMBL" id="SFL96919.1"/>
    </source>
</evidence>
<accession>A0A1I4M136</accession>
<gene>
    <name evidence="1" type="ORF">SAMN05421880_10367</name>
</gene>
<reference evidence="1 2" key="1">
    <citation type="submission" date="2016-10" db="EMBL/GenBank/DDBJ databases">
        <authorList>
            <person name="de Groot N.N."/>
        </authorList>
    </citation>
    <scope>NUCLEOTIDE SEQUENCE [LARGE SCALE GENOMIC DNA]</scope>
    <source>
        <strain evidence="1 2">Nm146</strain>
    </source>
</reference>
<sequence>MNKTTTKIAPELFSSFPSLPSSRPQWRYIYIDQTIHDVNSAKQLRWEAEIKTGLKTYELGVLSRSMALLAPIQQSLTSSILHELTWSGSHIQHGRNGHA</sequence>
<dbReference type="STRING" id="52442.SAMN05421880_10367"/>
<dbReference type="Proteomes" id="UP000199561">
    <property type="component" value="Unassembled WGS sequence"/>
</dbReference>
<name>A0A1I4M136_9PROT</name>
<proteinExistence type="predicted"/>
<keyword evidence="2" id="KW-1185">Reference proteome</keyword>
<protein>
    <submittedName>
        <fullName evidence="1">Uncharacterized protein</fullName>
    </submittedName>
</protein>
<evidence type="ECO:0000313" key="2">
    <source>
        <dbReference type="Proteomes" id="UP000199561"/>
    </source>
</evidence>
<dbReference type="EMBL" id="FOUF01000003">
    <property type="protein sequence ID" value="SFL96919.1"/>
    <property type="molecule type" value="Genomic_DNA"/>
</dbReference>
<organism evidence="1 2">
    <name type="scientific">Nitrosomonas nitrosa</name>
    <dbReference type="NCBI Taxonomy" id="52442"/>
    <lineage>
        <taxon>Bacteria</taxon>
        <taxon>Pseudomonadati</taxon>
        <taxon>Pseudomonadota</taxon>
        <taxon>Betaproteobacteria</taxon>
        <taxon>Nitrosomonadales</taxon>
        <taxon>Nitrosomonadaceae</taxon>
        <taxon>Nitrosomonas</taxon>
    </lineage>
</organism>
<dbReference type="RefSeq" id="WP_143068198.1">
    <property type="nucleotide sequence ID" value="NZ_CAJNAP010000001.1"/>
</dbReference>
<dbReference type="AlphaFoldDB" id="A0A1I4M136"/>